<accession>A0A0G2A3Y5</accession>
<evidence type="ECO:0008006" key="4">
    <source>
        <dbReference type="Google" id="ProtNLM"/>
    </source>
</evidence>
<evidence type="ECO:0000313" key="3">
    <source>
        <dbReference type="Proteomes" id="UP000034740"/>
    </source>
</evidence>
<evidence type="ECO:0000313" key="2">
    <source>
        <dbReference type="EMBL" id="KKW35572.1"/>
    </source>
</evidence>
<protein>
    <recommendedName>
        <fullName evidence="4">Septum formation initiator</fullName>
    </recommendedName>
</protein>
<reference evidence="2 3" key="1">
    <citation type="journal article" date="2015" name="Nature">
        <title>rRNA introns, odd ribosomes, and small enigmatic genomes across a large radiation of phyla.</title>
        <authorList>
            <person name="Brown C.T."/>
            <person name="Hug L.A."/>
            <person name="Thomas B.C."/>
            <person name="Sharon I."/>
            <person name="Castelle C.J."/>
            <person name="Singh A."/>
            <person name="Wilkins M.J."/>
            <person name="Williams K.H."/>
            <person name="Banfield J.F."/>
        </authorList>
    </citation>
    <scope>NUCLEOTIDE SEQUENCE [LARGE SCALE GENOMIC DNA]</scope>
</reference>
<name>A0A0G2A3Y5_9BACT</name>
<gene>
    <name evidence="2" type="ORF">UY83_C0006G0049</name>
</gene>
<proteinExistence type="predicted"/>
<sequence length="127" mass="14273">MQEFRQRRANKASVPRVLMRMAGAALLLFLTFTAARATYGMYGRFSGASSHNAASTAKQSELESELARLKDSVGELQSERGVEEALRERYGLARPGEGEIRIVRQAPLRGGEEPGFLERVWNRLFVW</sequence>
<organism evidence="2 3">
    <name type="scientific">Candidatus Adlerbacteria bacterium GW2011_GWA1_54_10</name>
    <dbReference type="NCBI Taxonomy" id="1618605"/>
    <lineage>
        <taxon>Bacteria</taxon>
        <taxon>Candidatus Adleribacteriota</taxon>
    </lineage>
</organism>
<dbReference type="Proteomes" id="UP000034740">
    <property type="component" value="Unassembled WGS sequence"/>
</dbReference>
<evidence type="ECO:0000256" key="1">
    <source>
        <dbReference type="SAM" id="Coils"/>
    </source>
</evidence>
<dbReference type="EMBL" id="LCRO01000006">
    <property type="protein sequence ID" value="KKW35572.1"/>
    <property type="molecule type" value="Genomic_DNA"/>
</dbReference>
<feature type="coiled-coil region" evidence="1">
    <location>
        <begin position="52"/>
        <end position="79"/>
    </location>
</feature>
<comment type="caution">
    <text evidence="2">The sequence shown here is derived from an EMBL/GenBank/DDBJ whole genome shotgun (WGS) entry which is preliminary data.</text>
</comment>
<dbReference type="AlphaFoldDB" id="A0A0G2A3Y5"/>
<keyword evidence="1" id="KW-0175">Coiled coil</keyword>